<evidence type="ECO:0000313" key="3">
    <source>
        <dbReference type="EMBL" id="KFK23365.1"/>
    </source>
</evidence>
<dbReference type="OrthoDB" id="1101911at2759"/>
<dbReference type="Gene3D" id="3.30.420.10">
    <property type="entry name" value="Ribonuclease H-like superfamily/Ribonuclease H"/>
    <property type="match status" value="2"/>
</dbReference>
<dbReference type="Pfam" id="PF00665">
    <property type="entry name" value="rve"/>
    <property type="match status" value="1"/>
</dbReference>
<feature type="domain" description="Integrase catalytic" evidence="2">
    <location>
        <begin position="443"/>
        <end position="601"/>
    </location>
</feature>
<dbReference type="CDD" id="cd09279">
    <property type="entry name" value="RNase_HI_like"/>
    <property type="match status" value="1"/>
</dbReference>
<dbReference type="SUPFAM" id="SSF53098">
    <property type="entry name" value="Ribonuclease H-like"/>
    <property type="match status" value="2"/>
</dbReference>
<dbReference type="Gramene" id="KFK23365">
    <property type="protein sequence ID" value="KFK23365"/>
    <property type="gene ID" value="AALP_AAs72841U000200"/>
</dbReference>
<feature type="region of interest" description="Disordered" evidence="1">
    <location>
        <begin position="256"/>
        <end position="316"/>
    </location>
</feature>
<dbReference type="GO" id="GO:0004523">
    <property type="term" value="F:RNA-DNA hybrid ribonuclease activity"/>
    <property type="evidence" value="ECO:0007669"/>
    <property type="project" value="InterPro"/>
</dbReference>
<dbReference type="eggNOG" id="KOG0017">
    <property type="taxonomic scope" value="Eukaryota"/>
</dbReference>
<evidence type="ECO:0000259" key="2">
    <source>
        <dbReference type="PROSITE" id="PS50994"/>
    </source>
</evidence>
<dbReference type="GO" id="GO:0015074">
    <property type="term" value="P:DNA integration"/>
    <property type="evidence" value="ECO:0007669"/>
    <property type="project" value="InterPro"/>
</dbReference>
<feature type="compositionally biased region" description="Basic and acidic residues" evidence="1">
    <location>
        <begin position="258"/>
        <end position="273"/>
    </location>
</feature>
<dbReference type="Gene3D" id="1.10.340.70">
    <property type="match status" value="1"/>
</dbReference>
<proteinExistence type="predicted"/>
<dbReference type="OMA" id="ICCEFRA"/>
<dbReference type="AlphaFoldDB" id="A0A087G0G3"/>
<sequence length="732" mass="82557">MASRKLRPYFQAHSIVVLSTFPLRSVLHSPSQSGRLAKWAIELSEYDIEYRGRTCNKSQVLADFLIELPEDQILKEVRPGIWELHVDGSSSKNGSGVAIRLASPTGEILEQSFRLGFKASNNEAEYEAIITGMRLAQGLNIEHVHAFCDSQLVTSQFSGEYATKDDRMEAYVKIVKDLASTFKEFTLTRIPRGENVDADALANLASASAPPKDPTLKRVIPVEFIEFPSIQQGTALAISTRSLIARQAKAIAESLETSPKDMEMTKGAEETEPTHPPMTTPITDTENAPDADNLSLKDLDQDTTVPMETDGEPEYGCDKPWMDQIRAYIVSGELPSNKWAARKLQKQAARYVLLDENIYRCGFSGPLLTCVEGQEARQVMEEVHSGSCGNHSGGKALAIKIKRHGHFWPTIVNDCIKFSAKCERCQRHAPKIHHPTEKLSSVTSPYPFMRWAMDIVGPLHASKQKSFLLVLTDYFSKWVEAEAYSSIKDAQVESFVWRNIICRHGIPFEIITDNGSQFISNRFEAFCAKWKIRLNKSTPRHPQGNGQAEAMNKTILDGLKKRLDEKKGRWADELEGVLWSHRTTPKRGTGETPFALVYGTECVIPSEVTSPGPRRRLLPENEVLNDSLLFDELDFLNERRDQALIRITNYQNAAARYYNSKVRIRRFREGDLVLREVFQNTAERNAGKLGANWEGPYKVTTVVRPGVYELATMAGKPILHSWNEKHLKRYYH</sequence>
<evidence type="ECO:0000313" key="4">
    <source>
        <dbReference type="Proteomes" id="UP000029120"/>
    </source>
</evidence>
<dbReference type="PANTHER" id="PTHR48475:SF2">
    <property type="entry name" value="RIBONUCLEASE H"/>
    <property type="match status" value="1"/>
</dbReference>
<dbReference type="GO" id="GO:0003676">
    <property type="term" value="F:nucleic acid binding"/>
    <property type="evidence" value="ECO:0007669"/>
    <property type="project" value="InterPro"/>
</dbReference>
<dbReference type="Pfam" id="PF13456">
    <property type="entry name" value="RVT_3"/>
    <property type="match status" value="1"/>
</dbReference>
<dbReference type="Pfam" id="PF17921">
    <property type="entry name" value="Integrase_H2C2"/>
    <property type="match status" value="1"/>
</dbReference>
<dbReference type="InterPro" id="IPR002156">
    <property type="entry name" value="RNaseH_domain"/>
</dbReference>
<evidence type="ECO:0000256" key="1">
    <source>
        <dbReference type="SAM" id="MobiDB-lite"/>
    </source>
</evidence>
<dbReference type="InterPro" id="IPR041588">
    <property type="entry name" value="Integrase_H2C2"/>
</dbReference>
<organism evidence="3 4">
    <name type="scientific">Arabis alpina</name>
    <name type="common">Alpine rock-cress</name>
    <dbReference type="NCBI Taxonomy" id="50452"/>
    <lineage>
        <taxon>Eukaryota</taxon>
        <taxon>Viridiplantae</taxon>
        <taxon>Streptophyta</taxon>
        <taxon>Embryophyta</taxon>
        <taxon>Tracheophyta</taxon>
        <taxon>Spermatophyta</taxon>
        <taxon>Magnoliopsida</taxon>
        <taxon>eudicotyledons</taxon>
        <taxon>Gunneridae</taxon>
        <taxon>Pentapetalae</taxon>
        <taxon>rosids</taxon>
        <taxon>malvids</taxon>
        <taxon>Brassicales</taxon>
        <taxon>Brassicaceae</taxon>
        <taxon>Arabideae</taxon>
        <taxon>Arabis</taxon>
    </lineage>
</organism>
<dbReference type="PROSITE" id="PS50994">
    <property type="entry name" value="INTEGRASE"/>
    <property type="match status" value="1"/>
</dbReference>
<gene>
    <name evidence="3" type="ORF">AALP_AAs72841U000200</name>
</gene>
<dbReference type="InterPro" id="IPR012337">
    <property type="entry name" value="RNaseH-like_sf"/>
</dbReference>
<keyword evidence="4" id="KW-1185">Reference proteome</keyword>
<name>A0A087G0G3_ARAAL</name>
<dbReference type="EMBL" id="KL979688">
    <property type="protein sequence ID" value="KFK23365.1"/>
    <property type="molecule type" value="Genomic_DNA"/>
</dbReference>
<protein>
    <recommendedName>
        <fullName evidence="2">Integrase catalytic domain-containing protein</fullName>
    </recommendedName>
</protein>
<accession>A0A087G0G3</accession>
<dbReference type="InterPro" id="IPR001584">
    <property type="entry name" value="Integrase_cat-core"/>
</dbReference>
<reference evidence="4" key="1">
    <citation type="journal article" date="2015" name="Nat. Plants">
        <title>Genome expansion of Arabis alpina linked with retrotransposition and reduced symmetric DNA methylation.</title>
        <authorList>
            <person name="Willing E.M."/>
            <person name="Rawat V."/>
            <person name="Mandakova T."/>
            <person name="Maumus F."/>
            <person name="James G.V."/>
            <person name="Nordstroem K.J."/>
            <person name="Becker C."/>
            <person name="Warthmann N."/>
            <person name="Chica C."/>
            <person name="Szarzynska B."/>
            <person name="Zytnicki M."/>
            <person name="Albani M.C."/>
            <person name="Kiefer C."/>
            <person name="Bergonzi S."/>
            <person name="Castaings L."/>
            <person name="Mateos J.L."/>
            <person name="Berns M.C."/>
            <person name="Bujdoso N."/>
            <person name="Piofczyk T."/>
            <person name="de Lorenzo L."/>
            <person name="Barrero-Sicilia C."/>
            <person name="Mateos I."/>
            <person name="Piednoel M."/>
            <person name="Hagmann J."/>
            <person name="Chen-Min-Tao R."/>
            <person name="Iglesias-Fernandez R."/>
            <person name="Schuster S.C."/>
            <person name="Alonso-Blanco C."/>
            <person name="Roudier F."/>
            <person name="Carbonero P."/>
            <person name="Paz-Ares J."/>
            <person name="Davis S.J."/>
            <person name="Pecinka A."/>
            <person name="Quesneville H."/>
            <person name="Colot V."/>
            <person name="Lysak M.A."/>
            <person name="Weigel D."/>
            <person name="Coupland G."/>
            <person name="Schneeberger K."/>
        </authorList>
    </citation>
    <scope>NUCLEOTIDE SEQUENCE [LARGE SCALE GENOMIC DNA]</scope>
    <source>
        <strain evidence="4">cv. Pajares</strain>
    </source>
</reference>
<dbReference type="Proteomes" id="UP000029120">
    <property type="component" value="Unassembled WGS sequence"/>
</dbReference>
<dbReference type="InterPro" id="IPR036397">
    <property type="entry name" value="RNaseH_sf"/>
</dbReference>
<dbReference type="PANTHER" id="PTHR48475">
    <property type="entry name" value="RIBONUCLEASE H"/>
    <property type="match status" value="1"/>
</dbReference>